<protein>
    <submittedName>
        <fullName evidence="7">Thiol-disulfide oxidoreductase ResA</fullName>
    </submittedName>
</protein>
<dbReference type="PANTHER" id="PTHR42852">
    <property type="entry name" value="THIOL:DISULFIDE INTERCHANGE PROTEIN DSBE"/>
    <property type="match status" value="1"/>
</dbReference>
<evidence type="ECO:0000259" key="6">
    <source>
        <dbReference type="PROSITE" id="PS51352"/>
    </source>
</evidence>
<dbReference type="InterPro" id="IPR050553">
    <property type="entry name" value="Thioredoxin_ResA/DsbE_sf"/>
</dbReference>
<dbReference type="Pfam" id="PF08534">
    <property type="entry name" value="Redoxin"/>
    <property type="match status" value="1"/>
</dbReference>
<evidence type="ECO:0000256" key="3">
    <source>
        <dbReference type="ARBA" id="ARBA00023157"/>
    </source>
</evidence>
<proteinExistence type="predicted"/>
<name>A0A090MP33_AFIFE</name>
<dbReference type="Gene3D" id="3.40.30.10">
    <property type="entry name" value="Glutaredoxin"/>
    <property type="match status" value="1"/>
</dbReference>
<reference evidence="7 8" key="1">
    <citation type="journal article" date="2014" name="Genome Announc.">
        <title>Genome Sequence of Afipia felis Strain 76713, Isolated in Hospital Water Using an Amoeba Co-Culture Procedure.</title>
        <authorList>
            <person name="Benamar S."/>
            <person name="La Scola B."/>
            <person name="Croce O."/>
        </authorList>
    </citation>
    <scope>NUCLEOTIDE SEQUENCE [LARGE SCALE GENOMIC DNA]</scope>
    <source>
        <strain evidence="7 8">76713</strain>
    </source>
</reference>
<dbReference type="InterPro" id="IPR001640">
    <property type="entry name" value="Lgt"/>
</dbReference>
<dbReference type="GO" id="GO:0042158">
    <property type="term" value="P:lipoprotein biosynthetic process"/>
    <property type="evidence" value="ECO:0007669"/>
    <property type="project" value="InterPro"/>
</dbReference>
<dbReference type="PANTHER" id="PTHR42852:SF6">
    <property type="entry name" value="THIOL:DISULFIDE INTERCHANGE PROTEIN DSBE"/>
    <property type="match status" value="1"/>
</dbReference>
<dbReference type="STRING" id="1035.BN961_02562"/>
<evidence type="ECO:0000256" key="5">
    <source>
        <dbReference type="SAM" id="Phobius"/>
    </source>
</evidence>
<keyword evidence="4" id="KW-0676">Redox-active center</keyword>
<evidence type="ECO:0000256" key="2">
    <source>
        <dbReference type="ARBA" id="ARBA00022748"/>
    </source>
</evidence>
<gene>
    <name evidence="7" type="primary">resA_2</name>
    <name evidence="7" type="ORF">BN961_02562</name>
</gene>
<dbReference type="GO" id="GO:0015036">
    <property type="term" value="F:disulfide oxidoreductase activity"/>
    <property type="evidence" value="ECO:0007669"/>
    <property type="project" value="UniProtKB-ARBA"/>
</dbReference>
<keyword evidence="2" id="KW-0201">Cytochrome c-type biogenesis</keyword>
<sequence>MGAVAIGPLMLSTQHFAAVIGALAFIVVALLMATKVDDRFHSWASLVIVIFPLGSRIGHIIQYPTDFIQEPIRILSVWQGGFSWIGGLIATSAATLLYLRNTRLLAWSSLPIGAAAAGVGIVLLVSAQSNMNIPLPTTSFQTTDGRAIVLGAKLTRPLVLNLWATWCPPCRRELPMMAEFAHGQSSVDFIFANQGDDQSTITTFLNRQNISLDTVVVDADGQLARHYRIRGLPTTLFIGRDGTIQSVEAGELSKETLTGEVSSLR</sequence>
<keyword evidence="5" id="KW-1133">Transmembrane helix</keyword>
<dbReference type="GO" id="GO:0008961">
    <property type="term" value="F:phosphatidylglycerol-prolipoprotein diacylglyceryl transferase activity"/>
    <property type="evidence" value="ECO:0007669"/>
    <property type="project" value="InterPro"/>
</dbReference>
<dbReference type="Proteomes" id="UP000035762">
    <property type="component" value="Unassembled WGS sequence"/>
</dbReference>
<evidence type="ECO:0000256" key="4">
    <source>
        <dbReference type="ARBA" id="ARBA00023284"/>
    </source>
</evidence>
<dbReference type="EMBL" id="CCAZ020000001">
    <property type="protein sequence ID" value="CEG09141.1"/>
    <property type="molecule type" value="Genomic_DNA"/>
</dbReference>
<dbReference type="PROSITE" id="PS00194">
    <property type="entry name" value="THIOREDOXIN_1"/>
    <property type="match status" value="1"/>
</dbReference>
<comment type="caution">
    <text evidence="7">The sequence shown here is derived from an EMBL/GenBank/DDBJ whole genome shotgun (WGS) entry which is preliminary data.</text>
</comment>
<dbReference type="InterPro" id="IPR013766">
    <property type="entry name" value="Thioredoxin_domain"/>
</dbReference>
<feature type="transmembrane region" description="Helical" evidence="5">
    <location>
        <begin position="81"/>
        <end position="99"/>
    </location>
</feature>
<dbReference type="Pfam" id="PF01790">
    <property type="entry name" value="LGT"/>
    <property type="match status" value="1"/>
</dbReference>
<dbReference type="InterPro" id="IPR013740">
    <property type="entry name" value="Redoxin"/>
</dbReference>
<accession>A0A090MP33</accession>
<dbReference type="GO" id="GO:0030313">
    <property type="term" value="C:cell envelope"/>
    <property type="evidence" value="ECO:0007669"/>
    <property type="project" value="UniProtKB-SubCell"/>
</dbReference>
<feature type="domain" description="Thioredoxin" evidence="6">
    <location>
        <begin position="129"/>
        <end position="265"/>
    </location>
</feature>
<dbReference type="PROSITE" id="PS51352">
    <property type="entry name" value="THIOREDOXIN_2"/>
    <property type="match status" value="1"/>
</dbReference>
<dbReference type="OrthoDB" id="9799347at2"/>
<comment type="subcellular location">
    <subcellularLocation>
        <location evidence="1">Cell envelope</location>
    </subcellularLocation>
</comment>
<feature type="transmembrane region" description="Helical" evidence="5">
    <location>
        <begin position="15"/>
        <end position="33"/>
    </location>
</feature>
<dbReference type="InterPro" id="IPR036249">
    <property type="entry name" value="Thioredoxin-like_sf"/>
</dbReference>
<keyword evidence="8" id="KW-1185">Reference proteome</keyword>
<evidence type="ECO:0000256" key="1">
    <source>
        <dbReference type="ARBA" id="ARBA00004196"/>
    </source>
</evidence>
<dbReference type="GO" id="GO:0005886">
    <property type="term" value="C:plasma membrane"/>
    <property type="evidence" value="ECO:0007669"/>
    <property type="project" value="InterPro"/>
</dbReference>
<feature type="transmembrane region" description="Helical" evidence="5">
    <location>
        <begin position="40"/>
        <end position="61"/>
    </location>
</feature>
<evidence type="ECO:0000313" key="8">
    <source>
        <dbReference type="Proteomes" id="UP000035762"/>
    </source>
</evidence>
<dbReference type="CDD" id="cd02966">
    <property type="entry name" value="TlpA_like_family"/>
    <property type="match status" value="1"/>
</dbReference>
<keyword evidence="5" id="KW-0472">Membrane</keyword>
<dbReference type="AlphaFoldDB" id="A0A090MP33"/>
<dbReference type="RefSeq" id="WP_009340095.1">
    <property type="nucleotide sequence ID" value="NZ_CCAZ020000001.1"/>
</dbReference>
<keyword evidence="3" id="KW-1015">Disulfide bond</keyword>
<keyword evidence="5" id="KW-0812">Transmembrane</keyword>
<dbReference type="GO" id="GO:0017004">
    <property type="term" value="P:cytochrome complex assembly"/>
    <property type="evidence" value="ECO:0007669"/>
    <property type="project" value="UniProtKB-KW"/>
</dbReference>
<dbReference type="SUPFAM" id="SSF52833">
    <property type="entry name" value="Thioredoxin-like"/>
    <property type="match status" value="1"/>
</dbReference>
<organism evidence="7 8">
    <name type="scientific">Afipia felis</name>
    <name type="common">Cat scratch disease bacillus</name>
    <dbReference type="NCBI Taxonomy" id="1035"/>
    <lineage>
        <taxon>Bacteria</taxon>
        <taxon>Pseudomonadati</taxon>
        <taxon>Pseudomonadota</taxon>
        <taxon>Alphaproteobacteria</taxon>
        <taxon>Hyphomicrobiales</taxon>
        <taxon>Nitrobacteraceae</taxon>
        <taxon>Afipia</taxon>
    </lineage>
</organism>
<evidence type="ECO:0000313" key="7">
    <source>
        <dbReference type="EMBL" id="CEG09141.1"/>
    </source>
</evidence>
<feature type="transmembrane region" description="Helical" evidence="5">
    <location>
        <begin position="104"/>
        <end position="125"/>
    </location>
</feature>
<dbReference type="InterPro" id="IPR017937">
    <property type="entry name" value="Thioredoxin_CS"/>
</dbReference>